<evidence type="ECO:0000256" key="5">
    <source>
        <dbReference type="ARBA" id="ARBA00022741"/>
    </source>
</evidence>
<evidence type="ECO:0000256" key="11">
    <source>
        <dbReference type="ARBA" id="ARBA00048679"/>
    </source>
</evidence>
<evidence type="ECO:0000256" key="2">
    <source>
        <dbReference type="ARBA" id="ARBA00022527"/>
    </source>
</evidence>
<dbReference type="EC" id="2.7.11.1" evidence="1"/>
<comment type="catalytic activity">
    <reaction evidence="11">
        <text>L-seryl-[protein] + ATP = O-phospho-L-seryl-[protein] + ADP + H(+)</text>
        <dbReference type="Rhea" id="RHEA:17989"/>
        <dbReference type="Rhea" id="RHEA-COMP:9863"/>
        <dbReference type="Rhea" id="RHEA-COMP:11604"/>
        <dbReference type="ChEBI" id="CHEBI:15378"/>
        <dbReference type="ChEBI" id="CHEBI:29999"/>
        <dbReference type="ChEBI" id="CHEBI:30616"/>
        <dbReference type="ChEBI" id="CHEBI:83421"/>
        <dbReference type="ChEBI" id="CHEBI:456216"/>
        <dbReference type="EC" id="2.7.11.1"/>
    </reaction>
</comment>
<dbReference type="InterPro" id="IPR021820">
    <property type="entry name" value="S-locus_recpt_kinase_C"/>
</dbReference>
<evidence type="ECO:0000256" key="3">
    <source>
        <dbReference type="ARBA" id="ARBA00022679"/>
    </source>
</evidence>
<keyword evidence="2" id="KW-0723">Serine/threonine-protein kinase</keyword>
<keyword evidence="3" id="KW-0808">Transferase</keyword>
<dbReference type="GO" id="GO:0004674">
    <property type="term" value="F:protein serine/threonine kinase activity"/>
    <property type="evidence" value="ECO:0007669"/>
    <property type="project" value="UniProtKB-KW"/>
</dbReference>
<protein>
    <recommendedName>
        <fullName evidence="1">non-specific serine/threonine protein kinase</fullName>
        <ecNumber evidence="1">2.7.11.1</ecNumber>
    </recommendedName>
</protein>
<evidence type="ECO:0000256" key="7">
    <source>
        <dbReference type="ARBA" id="ARBA00022840"/>
    </source>
</evidence>
<reference evidence="13" key="1">
    <citation type="submission" date="2020-03" db="EMBL/GenBank/DDBJ databases">
        <title>Castanea mollissima Vanexum genome sequencing.</title>
        <authorList>
            <person name="Staton M."/>
        </authorList>
    </citation>
    <scope>NUCLEOTIDE SEQUENCE</scope>
    <source>
        <tissue evidence="13">Leaf</tissue>
    </source>
</reference>
<dbReference type="EMBL" id="JRKL02001643">
    <property type="protein sequence ID" value="KAF3962859.1"/>
    <property type="molecule type" value="Genomic_DNA"/>
</dbReference>
<dbReference type="AlphaFoldDB" id="A0A8J4R948"/>
<keyword evidence="7" id="KW-0067">ATP-binding</keyword>
<dbReference type="FunFam" id="1.10.510.10:FF:000060">
    <property type="entry name" value="G-type lectin S-receptor-like serine/threonine-protein kinase"/>
    <property type="match status" value="1"/>
</dbReference>
<dbReference type="InterPro" id="IPR008271">
    <property type="entry name" value="Ser/Thr_kinase_AS"/>
</dbReference>
<dbReference type="Gene3D" id="3.30.200.20">
    <property type="entry name" value="Phosphorylase Kinase, domain 1"/>
    <property type="match status" value="1"/>
</dbReference>
<dbReference type="OrthoDB" id="4062651at2759"/>
<gene>
    <name evidence="13" type="ORF">CMV_012677</name>
</gene>
<evidence type="ECO:0000259" key="12">
    <source>
        <dbReference type="PROSITE" id="PS50011"/>
    </source>
</evidence>
<name>A0A8J4R948_9ROSI</name>
<proteinExistence type="predicted"/>
<keyword evidence="8" id="KW-1015">Disulfide bond</keyword>
<comment type="caution">
    <text evidence="13">The sequence shown here is derived from an EMBL/GenBank/DDBJ whole genome shotgun (WGS) entry which is preliminary data.</text>
</comment>
<dbReference type="GO" id="GO:0005886">
    <property type="term" value="C:plasma membrane"/>
    <property type="evidence" value="ECO:0007669"/>
    <property type="project" value="TreeGrafter"/>
</dbReference>
<keyword evidence="14" id="KW-1185">Reference proteome</keyword>
<dbReference type="PANTHER" id="PTHR27002">
    <property type="entry name" value="RECEPTOR-LIKE SERINE/THREONINE-PROTEIN KINASE SD1-8"/>
    <property type="match status" value="1"/>
</dbReference>
<dbReference type="InterPro" id="IPR011009">
    <property type="entry name" value="Kinase-like_dom_sf"/>
</dbReference>
<dbReference type="PROSITE" id="PS00108">
    <property type="entry name" value="PROTEIN_KINASE_ST"/>
    <property type="match status" value="1"/>
</dbReference>
<accession>A0A8J4R948</accession>
<evidence type="ECO:0000256" key="4">
    <source>
        <dbReference type="ARBA" id="ARBA00022729"/>
    </source>
</evidence>
<feature type="domain" description="Protein kinase" evidence="12">
    <location>
        <begin position="1"/>
        <end position="230"/>
    </location>
</feature>
<dbReference type="SMART" id="SM00220">
    <property type="entry name" value="S_TKc"/>
    <property type="match status" value="1"/>
</dbReference>
<dbReference type="Pfam" id="PF11883">
    <property type="entry name" value="DUF3403"/>
    <property type="match status" value="1"/>
</dbReference>
<dbReference type="Pfam" id="PF00069">
    <property type="entry name" value="Pkinase"/>
    <property type="match status" value="1"/>
</dbReference>
<dbReference type="InterPro" id="IPR000719">
    <property type="entry name" value="Prot_kinase_dom"/>
</dbReference>
<evidence type="ECO:0000256" key="9">
    <source>
        <dbReference type="ARBA" id="ARBA00023180"/>
    </source>
</evidence>
<dbReference type="PANTHER" id="PTHR27002:SF925">
    <property type="entry name" value="RECEPTOR-LIKE SERINE_THREONINE-PROTEIN KINASE"/>
    <property type="match status" value="1"/>
</dbReference>
<dbReference type="Proteomes" id="UP000737018">
    <property type="component" value="Unassembled WGS sequence"/>
</dbReference>
<evidence type="ECO:0000313" key="13">
    <source>
        <dbReference type="EMBL" id="KAF3962859.1"/>
    </source>
</evidence>
<evidence type="ECO:0000256" key="6">
    <source>
        <dbReference type="ARBA" id="ARBA00022777"/>
    </source>
</evidence>
<keyword evidence="4" id="KW-0732">Signal</keyword>
<keyword evidence="6" id="KW-0418">Kinase</keyword>
<evidence type="ECO:0000256" key="10">
    <source>
        <dbReference type="ARBA" id="ARBA00047899"/>
    </source>
</evidence>
<evidence type="ECO:0000256" key="8">
    <source>
        <dbReference type="ARBA" id="ARBA00023157"/>
    </source>
</evidence>
<comment type="catalytic activity">
    <reaction evidence="10">
        <text>L-threonyl-[protein] + ATP = O-phospho-L-threonyl-[protein] + ADP + H(+)</text>
        <dbReference type="Rhea" id="RHEA:46608"/>
        <dbReference type="Rhea" id="RHEA-COMP:11060"/>
        <dbReference type="Rhea" id="RHEA-COMP:11605"/>
        <dbReference type="ChEBI" id="CHEBI:15378"/>
        <dbReference type="ChEBI" id="CHEBI:30013"/>
        <dbReference type="ChEBI" id="CHEBI:30616"/>
        <dbReference type="ChEBI" id="CHEBI:61977"/>
        <dbReference type="ChEBI" id="CHEBI:456216"/>
        <dbReference type="EC" id="2.7.11.1"/>
    </reaction>
</comment>
<evidence type="ECO:0000313" key="14">
    <source>
        <dbReference type="Proteomes" id="UP000737018"/>
    </source>
</evidence>
<keyword evidence="9" id="KW-0325">Glycoprotein</keyword>
<dbReference type="SUPFAM" id="SSF56112">
    <property type="entry name" value="Protein kinase-like (PK-like)"/>
    <property type="match status" value="1"/>
</dbReference>
<keyword evidence="5" id="KW-0547">Nucleotide-binding</keyword>
<dbReference type="Gene3D" id="1.10.510.10">
    <property type="entry name" value="Transferase(Phosphotransferase) domain 1"/>
    <property type="match status" value="1"/>
</dbReference>
<organism evidence="13 14">
    <name type="scientific">Castanea mollissima</name>
    <name type="common">Chinese chestnut</name>
    <dbReference type="NCBI Taxonomy" id="60419"/>
    <lineage>
        <taxon>Eukaryota</taxon>
        <taxon>Viridiplantae</taxon>
        <taxon>Streptophyta</taxon>
        <taxon>Embryophyta</taxon>
        <taxon>Tracheophyta</taxon>
        <taxon>Spermatophyta</taxon>
        <taxon>Magnoliopsida</taxon>
        <taxon>eudicotyledons</taxon>
        <taxon>Gunneridae</taxon>
        <taxon>Pentapetalae</taxon>
        <taxon>rosids</taxon>
        <taxon>fabids</taxon>
        <taxon>Fagales</taxon>
        <taxon>Fagaceae</taxon>
        <taxon>Castanea</taxon>
    </lineage>
</organism>
<evidence type="ECO:0000256" key="1">
    <source>
        <dbReference type="ARBA" id="ARBA00012513"/>
    </source>
</evidence>
<dbReference type="GO" id="GO:0005524">
    <property type="term" value="F:ATP binding"/>
    <property type="evidence" value="ECO:0007669"/>
    <property type="project" value="UniProtKB-KW"/>
</dbReference>
<dbReference type="PROSITE" id="PS50011">
    <property type="entry name" value="PROTEIN_KINASE_DOM"/>
    <property type="match status" value="1"/>
</dbReference>
<sequence>MLIAKLQHNNLVKLLGCCIERDEKILIYEYLPNKSLDYFLFDPIRHGIIDWATRTHIIEGIVQGLLYLHQYSRLQIIHRDLKASNILLDKDMNPKISDFGLARIFCGNGSQATNRIVGTYGYMSPEYAMEGLFSVKSDVFSFGVLLLEILSGKKNTGFYESDSINLIGYAWNLWKSNRSLELMDPILGDTPPTNVFLSYINIALLCLQENAVDRPTISDVISMFNKDPALLPSPKKPAFSFGRGMEDLGSSKRNPEICSLNDMTVSILEAR</sequence>